<dbReference type="Proteomes" id="UP000006591">
    <property type="component" value="Chromosome 10"/>
</dbReference>
<dbReference type="EnsemblPlants" id="ONIVA10G05290.1">
    <property type="protein sequence ID" value="ONIVA10G05290.1"/>
    <property type="gene ID" value="ONIVA10G05290"/>
</dbReference>
<accession>A0A0E0IQK4</accession>
<reference evidence="1" key="2">
    <citation type="submission" date="2018-04" db="EMBL/GenBank/DDBJ databases">
        <title>OnivRS2 (Oryza nivara Reference Sequence Version 2).</title>
        <authorList>
            <person name="Zhang J."/>
            <person name="Kudrna D."/>
            <person name="Lee S."/>
            <person name="Talag J."/>
            <person name="Rajasekar S."/>
            <person name="Welchert J."/>
            <person name="Hsing Y.-I."/>
            <person name="Wing R.A."/>
        </authorList>
    </citation>
    <scope>NUCLEOTIDE SEQUENCE [LARGE SCALE GENOMIC DNA]</scope>
</reference>
<dbReference type="HOGENOM" id="CLU_3160854_0_0_1"/>
<reference evidence="1" key="1">
    <citation type="submission" date="2015-04" db="UniProtKB">
        <authorList>
            <consortium name="EnsemblPlants"/>
        </authorList>
    </citation>
    <scope>IDENTIFICATION</scope>
    <source>
        <strain evidence="1">SL10</strain>
    </source>
</reference>
<dbReference type="Gramene" id="ONIVA10G05290.1">
    <property type="protein sequence ID" value="ONIVA10G05290.1"/>
    <property type="gene ID" value="ONIVA10G05290"/>
</dbReference>
<name>A0A0E0IQK4_ORYNI</name>
<evidence type="ECO:0000313" key="2">
    <source>
        <dbReference type="Proteomes" id="UP000006591"/>
    </source>
</evidence>
<organism evidence="1">
    <name type="scientific">Oryza nivara</name>
    <name type="common">Indian wild rice</name>
    <name type="synonym">Oryza sativa f. spontanea</name>
    <dbReference type="NCBI Taxonomy" id="4536"/>
    <lineage>
        <taxon>Eukaryota</taxon>
        <taxon>Viridiplantae</taxon>
        <taxon>Streptophyta</taxon>
        <taxon>Embryophyta</taxon>
        <taxon>Tracheophyta</taxon>
        <taxon>Spermatophyta</taxon>
        <taxon>Magnoliopsida</taxon>
        <taxon>Liliopsida</taxon>
        <taxon>Poales</taxon>
        <taxon>Poaceae</taxon>
        <taxon>BOP clade</taxon>
        <taxon>Oryzoideae</taxon>
        <taxon>Oryzeae</taxon>
        <taxon>Oryzinae</taxon>
        <taxon>Oryza</taxon>
    </lineage>
</organism>
<evidence type="ECO:0000313" key="1">
    <source>
        <dbReference type="EnsemblPlants" id="ONIVA10G05290.1"/>
    </source>
</evidence>
<keyword evidence="2" id="KW-1185">Reference proteome</keyword>
<protein>
    <submittedName>
        <fullName evidence="1">Uncharacterized protein</fullName>
    </submittedName>
</protein>
<proteinExistence type="predicted"/>
<sequence>MAGTATTRVHLRRVKEVVMVAYRMAKGKGKLEKWVRRREASMVARGFG</sequence>
<dbReference type="AlphaFoldDB" id="A0A0E0IQK4"/>